<sequence>MSRDCTQGQKCYNCGEVGHLSRDCPSETTNERVCYRCKQPGHVQNACPN</sequence>
<name>A0A9W4UA52_9PLEO</name>
<dbReference type="Gene3D" id="4.10.60.10">
    <property type="entry name" value="Zinc finger, CCHC-type"/>
    <property type="match status" value="2"/>
</dbReference>
<evidence type="ECO:0000256" key="1">
    <source>
        <dbReference type="PROSITE-ProRule" id="PRU00047"/>
    </source>
</evidence>
<feature type="domain" description="CCHC-type" evidence="2">
    <location>
        <begin position="34"/>
        <end position="49"/>
    </location>
</feature>
<dbReference type="SMART" id="SM00343">
    <property type="entry name" value="ZnF_C2HC"/>
    <property type="match status" value="2"/>
</dbReference>
<dbReference type="OrthoDB" id="3863715at2759"/>
<dbReference type="PROSITE" id="PS50158">
    <property type="entry name" value="ZF_CCHC"/>
    <property type="match status" value="2"/>
</dbReference>
<dbReference type="Pfam" id="PF00098">
    <property type="entry name" value="zf-CCHC"/>
    <property type="match status" value="2"/>
</dbReference>
<dbReference type="InterPro" id="IPR051714">
    <property type="entry name" value="Znf_CCHC_NABP"/>
</dbReference>
<reference evidence="3" key="1">
    <citation type="submission" date="2023-01" db="EMBL/GenBank/DDBJ databases">
        <authorList>
            <person name="Van Ghelder C."/>
            <person name="Rancurel C."/>
        </authorList>
    </citation>
    <scope>NUCLEOTIDE SEQUENCE</scope>
    <source>
        <strain evidence="3">CNCM I-4278</strain>
    </source>
</reference>
<evidence type="ECO:0000259" key="2">
    <source>
        <dbReference type="PROSITE" id="PS50158"/>
    </source>
</evidence>
<keyword evidence="1" id="KW-0863">Zinc-finger</keyword>
<dbReference type="InterPro" id="IPR036875">
    <property type="entry name" value="Znf_CCHC_sf"/>
</dbReference>
<dbReference type="SUPFAM" id="SSF57756">
    <property type="entry name" value="Retrovirus zinc finger-like domains"/>
    <property type="match status" value="1"/>
</dbReference>
<feature type="domain" description="CCHC-type" evidence="2">
    <location>
        <begin position="10"/>
        <end position="26"/>
    </location>
</feature>
<accession>A0A9W4UA52</accession>
<proteinExistence type="predicted"/>
<dbReference type="AlphaFoldDB" id="A0A9W4UA52"/>
<dbReference type="GO" id="GO:0008270">
    <property type="term" value="F:zinc ion binding"/>
    <property type="evidence" value="ECO:0007669"/>
    <property type="project" value="UniProtKB-KW"/>
</dbReference>
<evidence type="ECO:0000313" key="3">
    <source>
        <dbReference type="EMBL" id="CAI6330415.1"/>
    </source>
</evidence>
<dbReference type="Proteomes" id="UP001152607">
    <property type="component" value="Unassembled WGS sequence"/>
</dbReference>
<dbReference type="PANTHER" id="PTHR23002">
    <property type="entry name" value="ZINC FINGER CCHC DOMAIN CONTAINING PROTEIN"/>
    <property type="match status" value="1"/>
</dbReference>
<comment type="caution">
    <text evidence="3">The sequence shown here is derived from an EMBL/GenBank/DDBJ whole genome shotgun (WGS) entry which is preliminary data.</text>
</comment>
<dbReference type="GO" id="GO:0003676">
    <property type="term" value="F:nucleic acid binding"/>
    <property type="evidence" value="ECO:0007669"/>
    <property type="project" value="InterPro"/>
</dbReference>
<gene>
    <name evidence="3" type="ORF">PDIGIT_LOCUS4234</name>
</gene>
<dbReference type="EMBL" id="CAOQHR010000002">
    <property type="protein sequence ID" value="CAI6330415.1"/>
    <property type="molecule type" value="Genomic_DNA"/>
</dbReference>
<protein>
    <recommendedName>
        <fullName evidence="2">CCHC-type domain-containing protein</fullName>
    </recommendedName>
</protein>
<keyword evidence="1" id="KW-0479">Metal-binding</keyword>
<keyword evidence="1" id="KW-0862">Zinc</keyword>
<evidence type="ECO:0000313" key="4">
    <source>
        <dbReference type="Proteomes" id="UP001152607"/>
    </source>
</evidence>
<dbReference type="InterPro" id="IPR001878">
    <property type="entry name" value="Znf_CCHC"/>
</dbReference>
<dbReference type="FunFam" id="4.10.60.10:FF:000023">
    <property type="entry name" value="Cellular nucleic acid-binding protein homolog"/>
    <property type="match status" value="1"/>
</dbReference>
<keyword evidence="4" id="KW-1185">Reference proteome</keyword>
<organism evidence="3 4">
    <name type="scientific">Periconia digitata</name>
    <dbReference type="NCBI Taxonomy" id="1303443"/>
    <lineage>
        <taxon>Eukaryota</taxon>
        <taxon>Fungi</taxon>
        <taxon>Dikarya</taxon>
        <taxon>Ascomycota</taxon>
        <taxon>Pezizomycotina</taxon>
        <taxon>Dothideomycetes</taxon>
        <taxon>Pleosporomycetidae</taxon>
        <taxon>Pleosporales</taxon>
        <taxon>Massarineae</taxon>
        <taxon>Periconiaceae</taxon>
        <taxon>Periconia</taxon>
    </lineage>
</organism>